<dbReference type="InterPro" id="IPR036866">
    <property type="entry name" value="RibonucZ/Hydroxyglut_hydro"/>
</dbReference>
<feature type="domain" description="Metallo-beta-lactamase" evidence="2">
    <location>
        <begin position="13"/>
        <end position="245"/>
    </location>
</feature>
<dbReference type="GO" id="GO:0004521">
    <property type="term" value="F:RNA endonuclease activity"/>
    <property type="evidence" value="ECO:0007669"/>
    <property type="project" value="TreeGrafter"/>
</dbReference>
<dbReference type="Pfam" id="PF16661">
    <property type="entry name" value="Lactamase_B_6"/>
    <property type="match status" value="1"/>
</dbReference>
<accession>A0AAW6AUX4</accession>
<dbReference type="Gene3D" id="3.40.50.10890">
    <property type="match status" value="1"/>
</dbReference>
<gene>
    <name evidence="4" type="ORF">K5I21_09160</name>
    <name evidence="5" type="ORF">PM006_15035</name>
</gene>
<dbReference type="PANTHER" id="PTHR11203">
    <property type="entry name" value="CLEAVAGE AND POLYADENYLATION SPECIFICITY FACTOR FAMILY MEMBER"/>
    <property type="match status" value="1"/>
</dbReference>
<dbReference type="EMBL" id="JAQLGM010000041">
    <property type="protein sequence ID" value="MDB2001517.1"/>
    <property type="molecule type" value="Genomic_DNA"/>
</dbReference>
<dbReference type="GO" id="GO:0016787">
    <property type="term" value="F:hydrolase activity"/>
    <property type="evidence" value="ECO:0007669"/>
    <property type="project" value="UniProtKB-KW"/>
</dbReference>
<dbReference type="InterPro" id="IPR011108">
    <property type="entry name" value="RMMBL"/>
</dbReference>
<evidence type="ECO:0000313" key="4">
    <source>
        <dbReference type="EMBL" id="MCK0086031.1"/>
    </source>
</evidence>
<comment type="caution">
    <text evidence="5">The sequence shown here is derived from an EMBL/GenBank/DDBJ whole genome shotgun (WGS) entry which is preliminary data.</text>
</comment>
<dbReference type="Proteomes" id="UP001300871">
    <property type="component" value="Unassembled WGS sequence"/>
</dbReference>
<dbReference type="CDD" id="cd16295">
    <property type="entry name" value="TTHA0252-CPSF-like_MBL-fold"/>
    <property type="match status" value="1"/>
</dbReference>
<dbReference type="SMART" id="SM01027">
    <property type="entry name" value="Beta-Casp"/>
    <property type="match status" value="1"/>
</dbReference>
<evidence type="ECO:0000313" key="6">
    <source>
        <dbReference type="Proteomes" id="UP001300871"/>
    </source>
</evidence>
<reference evidence="4" key="1">
    <citation type="journal article" date="2022" name="Cell Host Microbe">
        <title>Colonization of the live biotherapeutic product VE303 and modulation of the microbiota and metabolites in healthy volunteers.</title>
        <authorList>
            <person name="Dsouza M."/>
            <person name="Menon R."/>
            <person name="Crossette E."/>
            <person name="Bhattarai S.K."/>
            <person name="Schneider J."/>
            <person name="Kim Y.G."/>
            <person name="Reddy S."/>
            <person name="Caballero S."/>
            <person name="Felix C."/>
            <person name="Cornacchione L."/>
            <person name="Hendrickson J."/>
            <person name="Watson A.R."/>
            <person name="Minot S.S."/>
            <person name="Greenfield N."/>
            <person name="Schopf L."/>
            <person name="Szabady R."/>
            <person name="Patarroyo J."/>
            <person name="Smith W."/>
            <person name="Harrison P."/>
            <person name="Kuijper E.J."/>
            <person name="Kelly C.P."/>
            <person name="Olle B."/>
            <person name="Bobilev D."/>
            <person name="Silber J.L."/>
            <person name="Bucci V."/>
            <person name="Roberts B."/>
            <person name="Faith J."/>
            <person name="Norman J.M."/>
        </authorList>
    </citation>
    <scope>NUCLEOTIDE SEQUENCE</scope>
    <source>
        <strain evidence="4">VE303-04</strain>
    </source>
</reference>
<dbReference type="Pfam" id="PF10996">
    <property type="entry name" value="Beta-Casp"/>
    <property type="match status" value="1"/>
</dbReference>
<evidence type="ECO:0000259" key="2">
    <source>
        <dbReference type="SMART" id="SM00849"/>
    </source>
</evidence>
<evidence type="ECO:0000313" key="5">
    <source>
        <dbReference type="EMBL" id="MDB2001517.1"/>
    </source>
</evidence>
<dbReference type="RefSeq" id="WP_003504110.1">
    <property type="nucleotide sequence ID" value="NZ_BAABZD010000004.1"/>
</dbReference>
<dbReference type="Proteomes" id="UP001203136">
    <property type="component" value="Unassembled WGS sequence"/>
</dbReference>
<proteinExistence type="predicted"/>
<dbReference type="PANTHER" id="PTHR11203:SF37">
    <property type="entry name" value="INTEGRATOR COMPLEX SUBUNIT 11"/>
    <property type="match status" value="1"/>
</dbReference>
<organism evidence="5 6">
    <name type="scientific">Clostridium symbiosum</name>
    <name type="common">Bacteroides symbiosus</name>
    <dbReference type="NCBI Taxonomy" id="1512"/>
    <lineage>
        <taxon>Bacteria</taxon>
        <taxon>Bacillati</taxon>
        <taxon>Bacillota</taxon>
        <taxon>Clostridia</taxon>
        <taxon>Lachnospirales</taxon>
        <taxon>Lachnospiraceae</taxon>
        <taxon>Otoolea</taxon>
    </lineage>
</organism>
<dbReference type="Pfam" id="PF07521">
    <property type="entry name" value="RMMBL"/>
    <property type="match status" value="1"/>
</dbReference>
<dbReference type="InterPro" id="IPR001279">
    <property type="entry name" value="Metallo-B-lactamas"/>
</dbReference>
<dbReference type="SUPFAM" id="SSF56281">
    <property type="entry name" value="Metallo-hydrolase/oxidoreductase"/>
    <property type="match status" value="1"/>
</dbReference>
<feature type="domain" description="Beta-Casp" evidence="3">
    <location>
        <begin position="250"/>
        <end position="379"/>
    </location>
</feature>
<name>A0AAW6AUX4_CLOSY</name>
<dbReference type="EMBL" id="JAINVB010000001">
    <property type="protein sequence ID" value="MCK0086031.1"/>
    <property type="molecule type" value="Genomic_DNA"/>
</dbReference>
<dbReference type="InterPro" id="IPR050698">
    <property type="entry name" value="MBL"/>
</dbReference>
<dbReference type="InterPro" id="IPR022712">
    <property type="entry name" value="Beta_Casp"/>
</dbReference>
<keyword evidence="1" id="KW-0378">Hydrolase</keyword>
<dbReference type="PROSITE" id="PS51257">
    <property type="entry name" value="PROKAR_LIPOPROTEIN"/>
    <property type="match status" value="1"/>
</dbReference>
<evidence type="ECO:0000256" key="1">
    <source>
        <dbReference type="ARBA" id="ARBA00022801"/>
    </source>
</evidence>
<dbReference type="AlphaFoldDB" id="A0AAW6AUX4"/>
<protein>
    <submittedName>
        <fullName evidence="5">MBL fold metallo-hydrolase</fullName>
    </submittedName>
</protein>
<evidence type="ECO:0000259" key="3">
    <source>
        <dbReference type="SMART" id="SM01027"/>
    </source>
</evidence>
<reference evidence="5" key="2">
    <citation type="submission" date="2023-01" db="EMBL/GenBank/DDBJ databases">
        <title>Human gut microbiome strain richness.</title>
        <authorList>
            <person name="Chen-Liaw A."/>
        </authorList>
    </citation>
    <scope>NUCLEOTIDE SEQUENCE</scope>
    <source>
        <strain evidence="5">B1_m1001713B170214d0_201011</strain>
    </source>
</reference>
<dbReference type="Gene3D" id="3.60.15.10">
    <property type="entry name" value="Ribonuclease Z/Hydroxyacylglutathione hydrolase-like"/>
    <property type="match status" value="1"/>
</dbReference>
<sequence length="533" mass="59499">MRLTFIGADHEVTGSCHLLQACGLNILVDCGMEQGINKFENAELPISYSDVDYVLVTHSHIDHVGMLPFIYARGFRGQVMGTRATCDLCEIMLRDCAHIQETEAEWKNRKAKRAGKSEVPPLYTMNDANGVLEHFVPCNYDQIIKLKEGFEIRFTDVGHLLGSASIEIWMTEEDCSKKIVFSGDIGNKNKPLIRSPQYIHQADYVVMESTYGDRFHKHTGDHVEEFAKVIEETLDRGGNVVIPAFAVGRTQEVLNYIREIKEKHLVKGHDNFPVYLDSPMAVEATAVFKENMMDCYNDETKALIKKGINPISFPGLRLSVTSDDSIAINFDEEPKVIISAAGMCDAGRVRHHLKHNLWRPECTILFAGYQAVGTLGRSIVEGREEVKLFGESIEVKAHIEKIEGISGHADQTGLLEWVGSFMERPKHVFVVHGDDEVCDTFAATVKEKFGMEADAPFSGTSYDLKEGCFITVTEGIPIKREAEPAKKAAGVFGRLVAAGERLRRVILNNEGGANKDLARFADQINSLCDKWDR</sequence>
<dbReference type="SMART" id="SM00849">
    <property type="entry name" value="Lactamase_B"/>
    <property type="match status" value="1"/>
</dbReference>